<evidence type="ECO:0000256" key="1">
    <source>
        <dbReference type="SAM" id="MobiDB-lite"/>
    </source>
</evidence>
<organism evidence="2 3">
    <name type="scientific">Pararge aegeria aegeria</name>
    <dbReference type="NCBI Taxonomy" id="348720"/>
    <lineage>
        <taxon>Eukaryota</taxon>
        <taxon>Metazoa</taxon>
        <taxon>Ecdysozoa</taxon>
        <taxon>Arthropoda</taxon>
        <taxon>Hexapoda</taxon>
        <taxon>Insecta</taxon>
        <taxon>Pterygota</taxon>
        <taxon>Neoptera</taxon>
        <taxon>Endopterygota</taxon>
        <taxon>Lepidoptera</taxon>
        <taxon>Glossata</taxon>
        <taxon>Ditrysia</taxon>
        <taxon>Papilionoidea</taxon>
        <taxon>Nymphalidae</taxon>
        <taxon>Satyrinae</taxon>
        <taxon>Satyrini</taxon>
        <taxon>Parargina</taxon>
        <taxon>Pararge</taxon>
    </lineage>
</organism>
<keyword evidence="3" id="KW-1185">Reference proteome</keyword>
<dbReference type="PANTHER" id="PTHR13402:SF6">
    <property type="entry name" value="SECRETORY 16, ISOFORM I"/>
    <property type="match status" value="1"/>
</dbReference>
<gene>
    <name evidence="2" type="primary">jg9947</name>
    <name evidence="2" type="ORF">PAEG_LOCUS22599</name>
</gene>
<dbReference type="GO" id="GO:0007030">
    <property type="term" value="P:Golgi organization"/>
    <property type="evidence" value="ECO:0007669"/>
    <property type="project" value="TreeGrafter"/>
</dbReference>
<name>A0A8S4SA71_9NEOP</name>
<feature type="compositionally biased region" description="Basic and acidic residues" evidence="1">
    <location>
        <begin position="87"/>
        <end position="97"/>
    </location>
</feature>
<evidence type="ECO:0000313" key="2">
    <source>
        <dbReference type="EMBL" id="CAH2254002.1"/>
    </source>
</evidence>
<dbReference type="AlphaFoldDB" id="A0A8S4SA71"/>
<dbReference type="PANTHER" id="PTHR13402">
    <property type="entry name" value="RGPR-RELATED"/>
    <property type="match status" value="1"/>
</dbReference>
<sequence length="136" mass="14843">MPGAAPAQPALFGADDARPPSADQTDRETDTPKTSGQKADSKSGDAKNDDKRGKGGGWLGGLFTKLSLRAPNQMILPDDTNPTIVWDEEHKRWRDTDAGEGEAPAPPAPRPRRQRRRPPCQSCPRPCEIPPRRKPT</sequence>
<reference evidence="2" key="1">
    <citation type="submission" date="2022-03" db="EMBL/GenBank/DDBJ databases">
        <authorList>
            <person name="Lindestad O."/>
        </authorList>
    </citation>
    <scope>NUCLEOTIDE SEQUENCE</scope>
</reference>
<dbReference type="EMBL" id="CAKXAJ010026069">
    <property type="protein sequence ID" value="CAH2254002.1"/>
    <property type="molecule type" value="Genomic_DNA"/>
</dbReference>
<proteinExistence type="predicted"/>
<feature type="region of interest" description="Disordered" evidence="1">
    <location>
        <begin position="1"/>
        <end position="136"/>
    </location>
</feature>
<feature type="compositionally biased region" description="Basic and acidic residues" evidence="1">
    <location>
        <begin position="39"/>
        <end position="53"/>
    </location>
</feature>
<comment type="caution">
    <text evidence="2">The sequence shown here is derived from an EMBL/GenBank/DDBJ whole genome shotgun (WGS) entry which is preliminary data.</text>
</comment>
<dbReference type="GO" id="GO:0070973">
    <property type="term" value="P:protein localization to endoplasmic reticulum exit site"/>
    <property type="evidence" value="ECO:0007669"/>
    <property type="project" value="TreeGrafter"/>
</dbReference>
<dbReference type="OrthoDB" id="8918678at2759"/>
<dbReference type="GO" id="GO:0070971">
    <property type="term" value="C:endoplasmic reticulum exit site"/>
    <property type="evidence" value="ECO:0007669"/>
    <property type="project" value="TreeGrafter"/>
</dbReference>
<evidence type="ECO:0000313" key="3">
    <source>
        <dbReference type="Proteomes" id="UP000838756"/>
    </source>
</evidence>
<accession>A0A8S4SA71</accession>
<dbReference type="Proteomes" id="UP000838756">
    <property type="component" value="Unassembled WGS sequence"/>
</dbReference>
<dbReference type="GO" id="GO:0012507">
    <property type="term" value="C:ER to Golgi transport vesicle membrane"/>
    <property type="evidence" value="ECO:0007669"/>
    <property type="project" value="TreeGrafter"/>
</dbReference>
<protein>
    <submittedName>
        <fullName evidence="2">Jg9947 protein</fullName>
    </submittedName>
</protein>